<feature type="domain" description="ATPase" evidence="1">
    <location>
        <begin position="3"/>
        <end position="210"/>
    </location>
</feature>
<name>A0A5J4SUW3_9ZZZZ</name>
<dbReference type="Pfam" id="PF01637">
    <property type="entry name" value="ATPase_2"/>
    <property type="match status" value="1"/>
</dbReference>
<dbReference type="Gene3D" id="3.40.50.300">
    <property type="entry name" value="P-loop containing nucleotide triphosphate hydrolases"/>
    <property type="match status" value="1"/>
</dbReference>
<proteinExistence type="predicted"/>
<dbReference type="InterPro" id="IPR027417">
    <property type="entry name" value="P-loop_NTPase"/>
</dbReference>
<protein>
    <recommendedName>
        <fullName evidence="4">ATPase domain-containing protein</fullName>
    </recommendedName>
</protein>
<evidence type="ECO:0008006" key="4">
    <source>
        <dbReference type="Google" id="ProtNLM"/>
    </source>
</evidence>
<dbReference type="Pfam" id="PF03008">
    <property type="entry name" value="DUF234"/>
    <property type="match status" value="1"/>
</dbReference>
<dbReference type="GO" id="GO:0005524">
    <property type="term" value="F:ATP binding"/>
    <property type="evidence" value="ECO:0007669"/>
    <property type="project" value="InterPro"/>
</dbReference>
<dbReference type="EMBL" id="SNRY01000037">
    <property type="protein sequence ID" value="KAA6349884.1"/>
    <property type="molecule type" value="Genomic_DNA"/>
</dbReference>
<dbReference type="AlphaFoldDB" id="A0A5J4SUW3"/>
<comment type="caution">
    <text evidence="3">The sequence shown here is derived from an EMBL/GenBank/DDBJ whole genome shotgun (WGS) entry which is preliminary data.</text>
</comment>
<dbReference type="SUPFAM" id="SSF52540">
    <property type="entry name" value="P-loop containing nucleoside triphosphate hydrolases"/>
    <property type="match status" value="1"/>
</dbReference>
<reference evidence="3" key="1">
    <citation type="submission" date="2019-03" db="EMBL/GenBank/DDBJ databases">
        <title>Single cell metagenomics reveals metabolic interactions within the superorganism composed of flagellate Streblomastix strix and complex community of Bacteroidetes bacteria on its surface.</title>
        <authorList>
            <person name="Treitli S.C."/>
            <person name="Kolisko M."/>
            <person name="Husnik F."/>
            <person name="Keeling P."/>
            <person name="Hampl V."/>
        </authorList>
    </citation>
    <scope>NUCLEOTIDE SEQUENCE</scope>
    <source>
        <strain evidence="3">STM</strain>
    </source>
</reference>
<dbReference type="InterPro" id="IPR004256">
    <property type="entry name" value="DUF234"/>
</dbReference>
<feature type="domain" description="DUF234" evidence="2">
    <location>
        <begin position="318"/>
        <end position="404"/>
    </location>
</feature>
<dbReference type="PANTHER" id="PTHR34704:SF1">
    <property type="entry name" value="ATPASE"/>
    <property type="match status" value="1"/>
</dbReference>
<dbReference type="InterPro" id="IPR011579">
    <property type="entry name" value="ATPase_dom"/>
</dbReference>
<evidence type="ECO:0000259" key="2">
    <source>
        <dbReference type="Pfam" id="PF03008"/>
    </source>
</evidence>
<sequence>MKFYNREHELETLQKVRETAFSQHSKLTVLTGRRRIGKTSLVLKSSGNTPTLYLFVGRNSEADLCDKFAQTIVQTLHVVIPGKIYSFVSLFEFLMDLGTRQKFNLIIDEFQEFYNINSAVYSGMQDVWDRFRTGSNINLIVSGSVYTLMERIFRDEKEPLYGRSDRVLKLRPFTTSVLKQILADFKPDYTHEDLLALYTFTGGIPKYVELFLDSGSTDMEAMVDFMTQSDSPFLDEGKTLLIQEFGKKYGNYFSILTAIADGNNTISAMETKFAISLGGHLKRLEEDYELISKKRPIFSKEGTQTLRYEITDPFLKFWFRYFEKYSSLIEINNFKALAHIIKNDYPTYSGTSLEYYFRQRMEESQEYRNIGSWWCSKGDPCEIDIVGIYTDNKRALIAEVKRQHKNFKPELLHKKEETIRNKVLSAYEIQSKCWSMEDM</sequence>
<gene>
    <name evidence="3" type="ORF">EZS27_002675</name>
</gene>
<accession>A0A5J4SUW3</accession>
<organism evidence="3">
    <name type="scientific">termite gut metagenome</name>
    <dbReference type="NCBI Taxonomy" id="433724"/>
    <lineage>
        <taxon>unclassified sequences</taxon>
        <taxon>metagenomes</taxon>
        <taxon>organismal metagenomes</taxon>
    </lineage>
</organism>
<dbReference type="PANTHER" id="PTHR34704">
    <property type="entry name" value="ATPASE"/>
    <property type="match status" value="1"/>
</dbReference>
<evidence type="ECO:0000259" key="1">
    <source>
        <dbReference type="Pfam" id="PF01637"/>
    </source>
</evidence>
<evidence type="ECO:0000313" key="3">
    <source>
        <dbReference type="EMBL" id="KAA6349884.1"/>
    </source>
</evidence>